<dbReference type="PANTHER" id="PTHR45892">
    <property type="entry name" value="AMINOACYLASE-1"/>
    <property type="match status" value="1"/>
</dbReference>
<dbReference type="EMBL" id="JAPFRF010000011">
    <property type="protein sequence ID" value="KAJ7316722.1"/>
    <property type="molecule type" value="Genomic_DNA"/>
</dbReference>
<protein>
    <recommendedName>
        <fullName evidence="3">Aminoacylase-1</fullName>
    </recommendedName>
</protein>
<keyword evidence="2" id="KW-1185">Reference proteome</keyword>
<name>A0A9Q0XM16_9SAUR</name>
<reference evidence="1" key="1">
    <citation type="journal article" date="2023" name="DNA Res.">
        <title>Chromosome-level genome assembly of Phrynocephalus forsythii using third-generation DNA sequencing and Hi-C analysis.</title>
        <authorList>
            <person name="Qi Y."/>
            <person name="Zhao W."/>
            <person name="Zhao Y."/>
            <person name="Niu C."/>
            <person name="Cao S."/>
            <person name="Zhang Y."/>
        </authorList>
    </citation>
    <scope>NUCLEOTIDE SEQUENCE</scope>
    <source>
        <tissue evidence="1">Muscle</tissue>
    </source>
</reference>
<evidence type="ECO:0000313" key="1">
    <source>
        <dbReference type="EMBL" id="KAJ7316722.1"/>
    </source>
</evidence>
<sequence>AGLPAIGFSPMNRTPVLLHDHNEFLNEQVFLHGIEIYAHLISNLASVPPLPAEA</sequence>
<evidence type="ECO:0000313" key="2">
    <source>
        <dbReference type="Proteomes" id="UP001142489"/>
    </source>
</evidence>
<dbReference type="Proteomes" id="UP001142489">
    <property type="component" value="Unassembled WGS sequence"/>
</dbReference>
<dbReference type="PANTHER" id="PTHR45892:SF1">
    <property type="entry name" value="AMINOACYLASE-1"/>
    <property type="match status" value="1"/>
</dbReference>
<dbReference type="Gene3D" id="1.10.150.900">
    <property type="match status" value="1"/>
</dbReference>
<dbReference type="OrthoDB" id="3064516at2759"/>
<dbReference type="GO" id="GO:0004046">
    <property type="term" value="F:aminoacylase activity"/>
    <property type="evidence" value="ECO:0007669"/>
    <property type="project" value="TreeGrafter"/>
</dbReference>
<dbReference type="InterPro" id="IPR052083">
    <property type="entry name" value="Aminoacylase-1_M20A"/>
</dbReference>
<organism evidence="1 2">
    <name type="scientific">Phrynocephalus forsythii</name>
    <dbReference type="NCBI Taxonomy" id="171643"/>
    <lineage>
        <taxon>Eukaryota</taxon>
        <taxon>Metazoa</taxon>
        <taxon>Chordata</taxon>
        <taxon>Craniata</taxon>
        <taxon>Vertebrata</taxon>
        <taxon>Euteleostomi</taxon>
        <taxon>Lepidosauria</taxon>
        <taxon>Squamata</taxon>
        <taxon>Bifurcata</taxon>
        <taxon>Unidentata</taxon>
        <taxon>Episquamata</taxon>
        <taxon>Toxicofera</taxon>
        <taxon>Iguania</taxon>
        <taxon>Acrodonta</taxon>
        <taxon>Agamidae</taxon>
        <taxon>Agaminae</taxon>
        <taxon>Phrynocephalus</taxon>
    </lineage>
</organism>
<comment type="caution">
    <text evidence="1">The sequence shown here is derived from an EMBL/GenBank/DDBJ whole genome shotgun (WGS) entry which is preliminary data.</text>
</comment>
<dbReference type="SUPFAM" id="SSF53187">
    <property type="entry name" value="Zn-dependent exopeptidases"/>
    <property type="match status" value="1"/>
</dbReference>
<evidence type="ECO:0008006" key="3">
    <source>
        <dbReference type="Google" id="ProtNLM"/>
    </source>
</evidence>
<gene>
    <name evidence="1" type="ORF">JRQ81_002884</name>
</gene>
<proteinExistence type="predicted"/>
<feature type="non-terminal residue" evidence="1">
    <location>
        <position position="1"/>
    </location>
</feature>
<dbReference type="AlphaFoldDB" id="A0A9Q0XM16"/>
<accession>A0A9Q0XM16</accession>